<gene>
    <name evidence="3" type="ORF">VTK73DRAFT_3444</name>
</gene>
<evidence type="ECO:0000256" key="1">
    <source>
        <dbReference type="SAM" id="MobiDB-lite"/>
    </source>
</evidence>
<feature type="compositionally biased region" description="Basic and acidic residues" evidence="1">
    <location>
        <begin position="60"/>
        <end position="72"/>
    </location>
</feature>
<keyword evidence="2" id="KW-0472">Membrane</keyword>
<organism evidence="3 4">
    <name type="scientific">Phialemonium thermophilum</name>
    <dbReference type="NCBI Taxonomy" id="223376"/>
    <lineage>
        <taxon>Eukaryota</taxon>
        <taxon>Fungi</taxon>
        <taxon>Dikarya</taxon>
        <taxon>Ascomycota</taxon>
        <taxon>Pezizomycotina</taxon>
        <taxon>Sordariomycetes</taxon>
        <taxon>Sordariomycetidae</taxon>
        <taxon>Cephalothecales</taxon>
        <taxon>Cephalothecaceae</taxon>
        <taxon>Phialemonium</taxon>
    </lineage>
</organism>
<evidence type="ECO:0000313" key="3">
    <source>
        <dbReference type="EMBL" id="KAL1868864.1"/>
    </source>
</evidence>
<evidence type="ECO:0000313" key="4">
    <source>
        <dbReference type="Proteomes" id="UP001586593"/>
    </source>
</evidence>
<accession>A0ABR3WZV3</accession>
<protein>
    <submittedName>
        <fullName evidence="3">Uncharacterized protein</fullName>
    </submittedName>
</protein>
<dbReference type="Proteomes" id="UP001586593">
    <property type="component" value="Unassembled WGS sequence"/>
</dbReference>
<keyword evidence="2" id="KW-0812">Transmembrane</keyword>
<sequence length="207" mass="21869">MPPRFRPRADCVDTEDLNTCEKPASGSHVDIVVIAIIAALLGVTTIAVLIAFQIRRQRREKREDTIQPHELSDYYDPDELPVKGPQSRRTREDTGRGAHGRTAAGTRASESGEADRGRGGTGDLGASVSTRHLTPAPRHGSPDSAHSGTRLNRARDDENPFGPTAEIPSAWHGPGHDPFADPAGGVDGAAPGIARPAPAAPGMGQPF</sequence>
<reference evidence="3 4" key="1">
    <citation type="journal article" date="2024" name="Commun. Biol.">
        <title>Comparative genomic analysis of thermophilic fungi reveals convergent evolutionary adaptations and gene losses.</title>
        <authorList>
            <person name="Steindorff A.S."/>
            <person name="Aguilar-Pontes M.V."/>
            <person name="Robinson A.J."/>
            <person name="Andreopoulos B."/>
            <person name="LaButti K."/>
            <person name="Kuo A."/>
            <person name="Mondo S."/>
            <person name="Riley R."/>
            <person name="Otillar R."/>
            <person name="Haridas S."/>
            <person name="Lipzen A."/>
            <person name="Grimwood J."/>
            <person name="Schmutz J."/>
            <person name="Clum A."/>
            <person name="Reid I.D."/>
            <person name="Moisan M.C."/>
            <person name="Butler G."/>
            <person name="Nguyen T.T.M."/>
            <person name="Dewar K."/>
            <person name="Conant G."/>
            <person name="Drula E."/>
            <person name="Henrissat B."/>
            <person name="Hansel C."/>
            <person name="Singer S."/>
            <person name="Hutchinson M.I."/>
            <person name="de Vries R.P."/>
            <person name="Natvig D.O."/>
            <person name="Powell A.J."/>
            <person name="Tsang A."/>
            <person name="Grigoriev I.V."/>
        </authorList>
    </citation>
    <scope>NUCLEOTIDE SEQUENCE [LARGE SCALE GENOMIC DNA]</scope>
    <source>
        <strain evidence="3 4">ATCC 24622</strain>
    </source>
</reference>
<name>A0ABR3WZV3_9PEZI</name>
<keyword evidence="2" id="KW-1133">Transmembrane helix</keyword>
<proteinExistence type="predicted"/>
<feature type="transmembrane region" description="Helical" evidence="2">
    <location>
        <begin position="31"/>
        <end position="52"/>
    </location>
</feature>
<feature type="region of interest" description="Disordered" evidence="1">
    <location>
        <begin position="58"/>
        <end position="207"/>
    </location>
</feature>
<evidence type="ECO:0000256" key="2">
    <source>
        <dbReference type="SAM" id="Phobius"/>
    </source>
</evidence>
<keyword evidence="4" id="KW-1185">Reference proteome</keyword>
<comment type="caution">
    <text evidence="3">The sequence shown here is derived from an EMBL/GenBank/DDBJ whole genome shotgun (WGS) entry which is preliminary data.</text>
</comment>
<dbReference type="EMBL" id="JAZHXJ010000206">
    <property type="protein sequence ID" value="KAL1868864.1"/>
    <property type="molecule type" value="Genomic_DNA"/>
</dbReference>
<feature type="compositionally biased region" description="Low complexity" evidence="1">
    <location>
        <begin position="180"/>
        <end position="207"/>
    </location>
</feature>